<dbReference type="RefSeq" id="WP_253662834.1">
    <property type="nucleotide sequence ID" value="NZ_BAAAJQ010000003.1"/>
</dbReference>
<accession>A0ABT1HIU3</accession>
<evidence type="ECO:0000313" key="1">
    <source>
        <dbReference type="EMBL" id="MCP2177861.1"/>
    </source>
</evidence>
<dbReference type="EMBL" id="JAMTCJ010000004">
    <property type="protein sequence ID" value="MCP2177861.1"/>
    <property type="molecule type" value="Genomic_DNA"/>
</dbReference>
<dbReference type="Proteomes" id="UP001206895">
    <property type="component" value="Unassembled WGS sequence"/>
</dbReference>
<name>A0ABT1HIU3_9NOCA</name>
<keyword evidence="2" id="KW-1185">Reference proteome</keyword>
<sequence length="90" mass="9812">MNQPIPGPRPGPPTPSTVAERAAIDPAQIQRDVHQFTAQVDEVRRAAQDRHDLGGDTEPGIDLTTLDAQAELLERAHDVLTATLEQLDRV</sequence>
<evidence type="ECO:0000313" key="2">
    <source>
        <dbReference type="Proteomes" id="UP001206895"/>
    </source>
</evidence>
<proteinExistence type="predicted"/>
<gene>
    <name evidence="1" type="ORF">LX13_003702</name>
</gene>
<comment type="caution">
    <text evidence="1">The sequence shown here is derived from an EMBL/GenBank/DDBJ whole genome shotgun (WGS) entry which is preliminary data.</text>
</comment>
<protein>
    <submittedName>
        <fullName evidence="1">Uncharacterized protein</fullName>
    </submittedName>
</protein>
<reference evidence="1 2" key="1">
    <citation type="submission" date="2022-06" db="EMBL/GenBank/DDBJ databases">
        <title>Genomic Encyclopedia of Archaeal and Bacterial Type Strains, Phase II (KMG-II): from individual species to whole genera.</title>
        <authorList>
            <person name="Goeker M."/>
        </authorList>
    </citation>
    <scope>NUCLEOTIDE SEQUENCE [LARGE SCALE GENOMIC DNA]</scope>
    <source>
        <strain evidence="1 2">DSM 44693</strain>
    </source>
</reference>
<organism evidence="1 2">
    <name type="scientific">Williamsia maris</name>
    <dbReference type="NCBI Taxonomy" id="72806"/>
    <lineage>
        <taxon>Bacteria</taxon>
        <taxon>Bacillati</taxon>
        <taxon>Actinomycetota</taxon>
        <taxon>Actinomycetes</taxon>
        <taxon>Mycobacteriales</taxon>
        <taxon>Nocardiaceae</taxon>
        <taxon>Williamsia</taxon>
    </lineage>
</organism>